<gene>
    <name evidence="3" type="ORF">LY90DRAFT_501016</name>
</gene>
<proteinExistence type="predicted"/>
<dbReference type="Proteomes" id="UP000193920">
    <property type="component" value="Unassembled WGS sequence"/>
</dbReference>
<feature type="transmembrane region" description="Helical" evidence="1">
    <location>
        <begin position="470"/>
        <end position="493"/>
    </location>
</feature>
<evidence type="ECO:0000313" key="3">
    <source>
        <dbReference type="EMBL" id="ORY78819.1"/>
    </source>
</evidence>
<comment type="caution">
    <text evidence="3">The sequence shown here is derived from an EMBL/GenBank/DDBJ whole genome shotgun (WGS) entry which is preliminary data.</text>
</comment>
<feature type="chain" id="PRO_5011988248" description="Periplasmic binding protein-like II" evidence="2">
    <location>
        <begin position="20"/>
        <end position="519"/>
    </location>
</feature>
<evidence type="ECO:0000256" key="1">
    <source>
        <dbReference type="SAM" id="Phobius"/>
    </source>
</evidence>
<dbReference type="EMBL" id="MCOG01000016">
    <property type="protein sequence ID" value="ORY78819.1"/>
    <property type="molecule type" value="Genomic_DNA"/>
</dbReference>
<keyword evidence="2" id="KW-0732">Signal</keyword>
<keyword evidence="1" id="KW-0812">Transmembrane</keyword>
<dbReference type="PANTHER" id="PTHR38360:SF1">
    <property type="entry name" value="F12P19.7"/>
    <property type="match status" value="1"/>
</dbReference>
<accession>A0A1Y2F4L9</accession>
<feature type="signal peptide" evidence="2">
    <location>
        <begin position="1"/>
        <end position="19"/>
    </location>
</feature>
<organism evidence="3 4">
    <name type="scientific">Neocallimastix californiae</name>
    <dbReference type="NCBI Taxonomy" id="1754190"/>
    <lineage>
        <taxon>Eukaryota</taxon>
        <taxon>Fungi</taxon>
        <taxon>Fungi incertae sedis</taxon>
        <taxon>Chytridiomycota</taxon>
        <taxon>Chytridiomycota incertae sedis</taxon>
        <taxon>Neocallimastigomycetes</taxon>
        <taxon>Neocallimastigales</taxon>
        <taxon>Neocallimastigaceae</taxon>
        <taxon>Neocallimastix</taxon>
    </lineage>
</organism>
<evidence type="ECO:0008006" key="5">
    <source>
        <dbReference type="Google" id="ProtNLM"/>
    </source>
</evidence>
<evidence type="ECO:0000313" key="4">
    <source>
        <dbReference type="Proteomes" id="UP000193920"/>
    </source>
</evidence>
<keyword evidence="4" id="KW-1185">Reference proteome</keyword>
<reference evidence="3 4" key="1">
    <citation type="submission" date="2016-08" db="EMBL/GenBank/DDBJ databases">
        <title>A Parts List for Fungal Cellulosomes Revealed by Comparative Genomics.</title>
        <authorList>
            <consortium name="DOE Joint Genome Institute"/>
            <person name="Haitjema C.H."/>
            <person name="Gilmore S.P."/>
            <person name="Henske J.K."/>
            <person name="Solomon K.V."/>
            <person name="De Groot R."/>
            <person name="Kuo A."/>
            <person name="Mondo S.J."/>
            <person name="Salamov A.A."/>
            <person name="Labutti K."/>
            <person name="Zhao Z."/>
            <person name="Chiniquy J."/>
            <person name="Barry K."/>
            <person name="Brewer H.M."/>
            <person name="Purvine S.O."/>
            <person name="Wright A.T."/>
            <person name="Boxma B."/>
            <person name="Van Alen T."/>
            <person name="Hackstein J.H."/>
            <person name="Baker S.E."/>
            <person name="Grigoriev I.V."/>
            <person name="O'Malley M.A."/>
        </authorList>
    </citation>
    <scope>NUCLEOTIDE SEQUENCE [LARGE SCALE GENOMIC DNA]</scope>
    <source>
        <strain evidence="3 4">G1</strain>
    </source>
</reference>
<dbReference type="STRING" id="1754190.A0A1Y2F4L9"/>
<keyword evidence="1" id="KW-1133">Transmembrane helix</keyword>
<dbReference type="OrthoDB" id="2130912at2759"/>
<dbReference type="AlphaFoldDB" id="A0A1Y2F4L9"/>
<sequence>MKLLLFSLFAITQAFLAKALETDLQFKYADTIIFEQPEKNEEIQILKYKLENVYYIVYDEKYSNSTIYQVGLKEKYIDKYCVNGNTCRVFSKPLRNTGVDSAQLIRLFEYLGSDIIEYLTPAVGHITSGCAFKNAKFIEATSTPESIYIDGLFYTDPKSKMAQAYKDQSILFNGFNEDTPLARFEWIKFISVFYGKEKEASDIFESVAFQYVCNKNLIMGNNLFARLRVAWLTSATLSNENEITSYKDVKDTLTKSHFLVDISSGSSGDYTINDFYDQYRYDVNDNLLLLKEQNILRNDASQTEDGIKVWENDYAAFPHLVLLDLIYWFHPKLFFENDYNANIVKKLYAGISLNDDFPSDTPTDTGLDQTNQTNQTVVTGNSTATDSNNIQNNEKLRKRYHITHSVSSYWFRNIPRDTNIKRIPNNRCPSLLSEYVSNNICLSDASFSGDYDEYAKFDDVMTQVKNYAVIYYPIIGVVVLASLIIGFIFIKIYRKRQLERKGYNDSQKILHDTEGFVEF</sequence>
<keyword evidence="1" id="KW-0472">Membrane</keyword>
<name>A0A1Y2F4L9_9FUNG</name>
<evidence type="ECO:0000256" key="2">
    <source>
        <dbReference type="SAM" id="SignalP"/>
    </source>
</evidence>
<protein>
    <recommendedName>
        <fullName evidence="5">Periplasmic binding protein-like II</fullName>
    </recommendedName>
</protein>
<dbReference type="PANTHER" id="PTHR38360">
    <property type="entry name" value="OS03G0120000 PROTEIN"/>
    <property type="match status" value="1"/>
</dbReference>